<evidence type="ECO:0000313" key="3">
    <source>
        <dbReference type="Proteomes" id="UP001060275"/>
    </source>
</evidence>
<feature type="transmembrane region" description="Helical" evidence="1">
    <location>
        <begin position="156"/>
        <end position="177"/>
    </location>
</feature>
<dbReference type="RefSeq" id="WP_254674067.1">
    <property type="nucleotide sequence ID" value="NZ_JAMWDU010000002.1"/>
</dbReference>
<dbReference type="InterPro" id="IPR003744">
    <property type="entry name" value="YhhQ"/>
</dbReference>
<feature type="transmembrane region" description="Helical" evidence="1">
    <location>
        <begin position="51"/>
        <end position="68"/>
    </location>
</feature>
<protein>
    <submittedName>
        <fullName evidence="2">VUT family protein</fullName>
    </submittedName>
</protein>
<evidence type="ECO:0000313" key="2">
    <source>
        <dbReference type="EMBL" id="MCP8886233.1"/>
    </source>
</evidence>
<sequence length="192" mass="19982">MSNTPDLRWKVEGIALIAAFTLTVPLANWMIGNVGTVCVPDGPCLVPVAPGLLAPSGVLVAGLAFVLRDFVQQRLGAIWAIAAIVAGAAISATIAPPALVIASAAAFLVSELADMAVFTPLRRRGLLLAVFASSIVGLFVDTLIFLQLAFGSTDLMWGQVVGKSWMVVLALPLVHLLQTRRTSTAPIEGAQA</sequence>
<gene>
    <name evidence="2" type="ORF">NF348_03875</name>
</gene>
<reference evidence="2" key="1">
    <citation type="submission" date="2022-06" db="EMBL/GenBank/DDBJ databases">
        <title>Devosia sp. XJ19-45 genome assembly.</title>
        <authorList>
            <person name="Li B."/>
            <person name="Cai M."/>
            <person name="Nie G."/>
            <person name="Li W."/>
        </authorList>
    </citation>
    <scope>NUCLEOTIDE SEQUENCE</scope>
    <source>
        <strain evidence="2">XJ19-45</strain>
    </source>
</reference>
<keyword evidence="1" id="KW-0812">Transmembrane</keyword>
<feature type="transmembrane region" description="Helical" evidence="1">
    <location>
        <begin position="12"/>
        <end position="31"/>
    </location>
</feature>
<keyword evidence="1" id="KW-0472">Membrane</keyword>
<keyword evidence="3" id="KW-1185">Reference proteome</keyword>
<feature type="transmembrane region" description="Helical" evidence="1">
    <location>
        <begin position="100"/>
        <end position="119"/>
    </location>
</feature>
<comment type="caution">
    <text evidence="2">The sequence shown here is derived from an EMBL/GenBank/DDBJ whole genome shotgun (WGS) entry which is preliminary data.</text>
</comment>
<proteinExistence type="predicted"/>
<dbReference type="EMBL" id="JAMWDU010000002">
    <property type="protein sequence ID" value="MCP8886233.1"/>
    <property type="molecule type" value="Genomic_DNA"/>
</dbReference>
<name>A0A9Q4AMB4_9HYPH</name>
<organism evidence="2 3">
    <name type="scientific">Devosia ureilytica</name>
    <dbReference type="NCBI Taxonomy" id="2952754"/>
    <lineage>
        <taxon>Bacteria</taxon>
        <taxon>Pseudomonadati</taxon>
        <taxon>Pseudomonadota</taxon>
        <taxon>Alphaproteobacteria</taxon>
        <taxon>Hyphomicrobiales</taxon>
        <taxon>Devosiaceae</taxon>
        <taxon>Devosia</taxon>
    </lineage>
</organism>
<feature type="transmembrane region" description="Helical" evidence="1">
    <location>
        <begin position="126"/>
        <end position="150"/>
    </location>
</feature>
<dbReference type="Pfam" id="PF02592">
    <property type="entry name" value="Vut_1"/>
    <property type="match status" value="1"/>
</dbReference>
<evidence type="ECO:0000256" key="1">
    <source>
        <dbReference type="SAM" id="Phobius"/>
    </source>
</evidence>
<dbReference type="AlphaFoldDB" id="A0A9Q4AMB4"/>
<feature type="transmembrane region" description="Helical" evidence="1">
    <location>
        <begin position="75"/>
        <end position="94"/>
    </location>
</feature>
<keyword evidence="1" id="KW-1133">Transmembrane helix</keyword>
<dbReference type="Proteomes" id="UP001060275">
    <property type="component" value="Unassembled WGS sequence"/>
</dbReference>
<accession>A0A9Q4AMB4</accession>